<dbReference type="InterPro" id="IPR023606">
    <property type="entry name" value="CoA-Trfase_III_dom_1_sf"/>
</dbReference>
<dbReference type="EMBL" id="JACPRF010000172">
    <property type="protein sequence ID" value="MBI2876332.1"/>
    <property type="molecule type" value="Genomic_DNA"/>
</dbReference>
<dbReference type="GO" id="GO:0008410">
    <property type="term" value="F:CoA-transferase activity"/>
    <property type="evidence" value="ECO:0007669"/>
    <property type="project" value="TreeGrafter"/>
</dbReference>
<proteinExistence type="predicted"/>
<evidence type="ECO:0000313" key="2">
    <source>
        <dbReference type="EMBL" id="MBI2876332.1"/>
    </source>
</evidence>
<gene>
    <name evidence="2" type="ORF">HYY20_05570</name>
</gene>
<evidence type="ECO:0000256" key="1">
    <source>
        <dbReference type="ARBA" id="ARBA00022679"/>
    </source>
</evidence>
<keyword evidence="1 2" id="KW-0808">Transferase</keyword>
<evidence type="ECO:0000313" key="3">
    <source>
        <dbReference type="Proteomes" id="UP000769766"/>
    </source>
</evidence>
<dbReference type="Pfam" id="PF02515">
    <property type="entry name" value="CoA_transf_3"/>
    <property type="match status" value="1"/>
</dbReference>
<dbReference type="PANTHER" id="PTHR48207:SF3">
    <property type="entry name" value="SUCCINATE--HYDROXYMETHYLGLUTARATE COA-TRANSFERASE"/>
    <property type="match status" value="1"/>
</dbReference>
<dbReference type="PANTHER" id="PTHR48207">
    <property type="entry name" value="SUCCINATE--HYDROXYMETHYLGLUTARATE COA-TRANSFERASE"/>
    <property type="match status" value="1"/>
</dbReference>
<feature type="non-terminal residue" evidence="2">
    <location>
        <position position="141"/>
    </location>
</feature>
<sequence>MKKEEFYREALPNCSGPLEGLRVLEATTSVAGPVVGTVLADLGAEVIKCDQPKVGDLCRKVPPFVTGSSSPLDSSAYHLSVNRNKKNITLDLKQPEGREIFLDLARGMDVVVENYKPGTMEKWGVGYQAVRKVKPDIIYTS</sequence>
<dbReference type="Gene3D" id="3.40.50.10540">
    <property type="entry name" value="Crotonobetainyl-coa:carnitine coa-transferase, domain 1"/>
    <property type="match status" value="1"/>
</dbReference>
<dbReference type="Proteomes" id="UP000769766">
    <property type="component" value="Unassembled WGS sequence"/>
</dbReference>
<dbReference type="SUPFAM" id="SSF89796">
    <property type="entry name" value="CoA-transferase family III (CaiB/BaiF)"/>
    <property type="match status" value="1"/>
</dbReference>
<dbReference type="InterPro" id="IPR050483">
    <property type="entry name" value="CoA-transferase_III_domain"/>
</dbReference>
<protein>
    <submittedName>
        <fullName evidence="2">CoA transferase</fullName>
    </submittedName>
</protein>
<accession>A0A932CNF5</accession>
<comment type="caution">
    <text evidence="2">The sequence shown here is derived from an EMBL/GenBank/DDBJ whole genome shotgun (WGS) entry which is preliminary data.</text>
</comment>
<reference evidence="2" key="1">
    <citation type="submission" date="2020-07" db="EMBL/GenBank/DDBJ databases">
        <title>Huge and variable diversity of episymbiotic CPR bacteria and DPANN archaea in groundwater ecosystems.</title>
        <authorList>
            <person name="He C.Y."/>
            <person name="Keren R."/>
            <person name="Whittaker M."/>
            <person name="Farag I.F."/>
            <person name="Doudna J."/>
            <person name="Cate J.H.D."/>
            <person name="Banfield J.F."/>
        </authorList>
    </citation>
    <scope>NUCLEOTIDE SEQUENCE</scope>
    <source>
        <strain evidence="2">NC_groundwater_672_Ag_B-0.1um_62_36</strain>
    </source>
</reference>
<organism evidence="2 3">
    <name type="scientific">Tectimicrobiota bacterium</name>
    <dbReference type="NCBI Taxonomy" id="2528274"/>
    <lineage>
        <taxon>Bacteria</taxon>
        <taxon>Pseudomonadati</taxon>
        <taxon>Nitrospinota/Tectimicrobiota group</taxon>
        <taxon>Candidatus Tectimicrobiota</taxon>
    </lineage>
</organism>
<dbReference type="AlphaFoldDB" id="A0A932CNF5"/>
<dbReference type="InterPro" id="IPR003673">
    <property type="entry name" value="CoA-Trfase_fam_III"/>
</dbReference>
<name>A0A932CNF5_UNCTE</name>